<keyword evidence="3" id="KW-0697">Rotamase</keyword>
<sequence>MAPPSMSNPRVFLDIDIDDEKMGRVEIELFADMVPRTAENFRLLCTGERGNSRHSGKKLHYKGSTFHRVVPGFMCQGGDITVGNGTGGEPALPDAGRHFPDEGFKVPHDGPGVVSMANAGPNSNGSQFFITVDKAPWLDNRHVAFGRVVTGMDTVRAIDSAGSSSGKTVKPVVIADCGQFP</sequence>
<accession>A0A8J5WVC4</accession>
<dbReference type="PANTHER" id="PTHR11071:SF528">
    <property type="entry name" value="PEPTIDYL-PROLYL CIS-TRANS ISOMERASE"/>
    <property type="match status" value="1"/>
</dbReference>
<dbReference type="Pfam" id="PF00160">
    <property type="entry name" value="Pro_isomerase"/>
    <property type="match status" value="1"/>
</dbReference>
<dbReference type="FunFam" id="2.40.100.10:FF:000022">
    <property type="entry name" value="Peptidyl-prolyl cis-trans isomerase CYP95"/>
    <property type="match status" value="1"/>
</dbReference>
<evidence type="ECO:0000313" key="8">
    <source>
        <dbReference type="Proteomes" id="UP000729402"/>
    </source>
</evidence>
<reference evidence="7" key="2">
    <citation type="submission" date="2021-02" db="EMBL/GenBank/DDBJ databases">
        <authorList>
            <person name="Kimball J.A."/>
            <person name="Haas M.W."/>
            <person name="Macchietto M."/>
            <person name="Kono T."/>
            <person name="Duquette J."/>
            <person name="Shao M."/>
        </authorList>
    </citation>
    <scope>NUCLEOTIDE SEQUENCE</scope>
    <source>
        <tissue evidence="7">Fresh leaf tissue</tissue>
    </source>
</reference>
<dbReference type="GO" id="GO:0016018">
    <property type="term" value="F:cyclosporin A binding"/>
    <property type="evidence" value="ECO:0007669"/>
    <property type="project" value="TreeGrafter"/>
</dbReference>
<dbReference type="InterPro" id="IPR020892">
    <property type="entry name" value="Cyclophilin-type_PPIase_CS"/>
</dbReference>
<feature type="domain" description="PPIase cyclophilin-type" evidence="5">
    <location>
        <begin position="12"/>
        <end position="179"/>
    </location>
</feature>
<dbReference type="AlphaFoldDB" id="A0A8J5WVC4"/>
<comment type="catalytic activity">
    <reaction evidence="1">
        <text>[protein]-peptidylproline (omega=180) = [protein]-peptidylproline (omega=0)</text>
        <dbReference type="Rhea" id="RHEA:16237"/>
        <dbReference type="Rhea" id="RHEA-COMP:10747"/>
        <dbReference type="Rhea" id="RHEA-COMP:10748"/>
        <dbReference type="ChEBI" id="CHEBI:83833"/>
        <dbReference type="ChEBI" id="CHEBI:83834"/>
        <dbReference type="EC" id="5.2.1.8"/>
    </reaction>
</comment>
<dbReference type="EMBL" id="JAAALK010000080">
    <property type="protein sequence ID" value="KAG8095464.1"/>
    <property type="molecule type" value="Genomic_DNA"/>
</dbReference>
<dbReference type="GO" id="GO:0005737">
    <property type="term" value="C:cytoplasm"/>
    <property type="evidence" value="ECO:0007669"/>
    <property type="project" value="TreeGrafter"/>
</dbReference>
<dbReference type="EMBL" id="JAAALK010001119">
    <property type="protein sequence ID" value="KAG8043169.1"/>
    <property type="molecule type" value="Genomic_DNA"/>
</dbReference>
<dbReference type="InterPro" id="IPR024936">
    <property type="entry name" value="Cyclophilin-type_PPIase"/>
</dbReference>
<dbReference type="GO" id="GO:0006457">
    <property type="term" value="P:protein folding"/>
    <property type="evidence" value="ECO:0007669"/>
    <property type="project" value="InterPro"/>
</dbReference>
<dbReference type="OrthoDB" id="193499at2759"/>
<dbReference type="InterPro" id="IPR002130">
    <property type="entry name" value="Cyclophilin-type_PPIase_dom"/>
</dbReference>
<dbReference type="Proteomes" id="UP000729402">
    <property type="component" value="Unassembled WGS sequence"/>
</dbReference>
<dbReference type="PANTHER" id="PTHR11071">
    <property type="entry name" value="PEPTIDYL-PROLYL CIS-TRANS ISOMERASE"/>
    <property type="match status" value="1"/>
</dbReference>
<evidence type="ECO:0000256" key="2">
    <source>
        <dbReference type="ARBA" id="ARBA00013194"/>
    </source>
</evidence>
<name>A0A8J5WVC4_ZIZPA</name>
<evidence type="ECO:0000313" key="6">
    <source>
        <dbReference type="EMBL" id="KAG8043169.1"/>
    </source>
</evidence>
<dbReference type="PIRSF" id="PIRSF001467">
    <property type="entry name" value="Peptidylpro_ismrse"/>
    <property type="match status" value="1"/>
</dbReference>
<keyword evidence="4" id="KW-0413">Isomerase</keyword>
<dbReference type="GO" id="GO:0003755">
    <property type="term" value="F:peptidyl-prolyl cis-trans isomerase activity"/>
    <property type="evidence" value="ECO:0007669"/>
    <property type="project" value="UniProtKB-KW"/>
</dbReference>
<comment type="caution">
    <text evidence="7">The sequence shown here is derived from an EMBL/GenBank/DDBJ whole genome shotgun (WGS) entry which is preliminary data.</text>
</comment>
<evidence type="ECO:0000259" key="5">
    <source>
        <dbReference type="PROSITE" id="PS50072"/>
    </source>
</evidence>
<keyword evidence="8" id="KW-1185">Reference proteome</keyword>
<proteinExistence type="predicted"/>
<reference evidence="7" key="1">
    <citation type="journal article" date="2021" name="bioRxiv">
        <title>Whole Genome Assembly and Annotation of Northern Wild Rice, Zizania palustris L., Supports a Whole Genome Duplication in the Zizania Genus.</title>
        <authorList>
            <person name="Haas M."/>
            <person name="Kono T."/>
            <person name="Macchietto M."/>
            <person name="Millas R."/>
            <person name="McGilp L."/>
            <person name="Shao M."/>
            <person name="Duquette J."/>
            <person name="Hirsch C.N."/>
            <person name="Kimball J."/>
        </authorList>
    </citation>
    <scope>NUCLEOTIDE SEQUENCE</scope>
    <source>
        <tissue evidence="7">Fresh leaf tissue</tissue>
    </source>
</reference>
<dbReference type="PROSITE" id="PS00170">
    <property type="entry name" value="CSA_PPIASE_1"/>
    <property type="match status" value="1"/>
</dbReference>
<evidence type="ECO:0000256" key="3">
    <source>
        <dbReference type="ARBA" id="ARBA00023110"/>
    </source>
</evidence>
<gene>
    <name evidence="7" type="ORF">GUJ93_ZPchr0012g20591</name>
    <name evidence="6" type="ORF">GUJ93_ZPchr0208g6557</name>
</gene>
<organism evidence="7 8">
    <name type="scientific">Zizania palustris</name>
    <name type="common">Northern wild rice</name>
    <dbReference type="NCBI Taxonomy" id="103762"/>
    <lineage>
        <taxon>Eukaryota</taxon>
        <taxon>Viridiplantae</taxon>
        <taxon>Streptophyta</taxon>
        <taxon>Embryophyta</taxon>
        <taxon>Tracheophyta</taxon>
        <taxon>Spermatophyta</taxon>
        <taxon>Magnoliopsida</taxon>
        <taxon>Liliopsida</taxon>
        <taxon>Poales</taxon>
        <taxon>Poaceae</taxon>
        <taxon>BOP clade</taxon>
        <taxon>Oryzoideae</taxon>
        <taxon>Oryzeae</taxon>
        <taxon>Zizaniinae</taxon>
        <taxon>Zizania</taxon>
    </lineage>
</organism>
<evidence type="ECO:0000256" key="1">
    <source>
        <dbReference type="ARBA" id="ARBA00000971"/>
    </source>
</evidence>
<evidence type="ECO:0000256" key="4">
    <source>
        <dbReference type="ARBA" id="ARBA00023235"/>
    </source>
</evidence>
<evidence type="ECO:0000313" key="7">
    <source>
        <dbReference type="EMBL" id="KAG8095464.1"/>
    </source>
</evidence>
<dbReference type="EC" id="5.2.1.8" evidence="2"/>
<protein>
    <recommendedName>
        <fullName evidence="2">peptidylprolyl isomerase</fullName>
        <ecNumber evidence="2">5.2.1.8</ecNumber>
    </recommendedName>
</protein>
<dbReference type="PROSITE" id="PS50072">
    <property type="entry name" value="CSA_PPIASE_2"/>
    <property type="match status" value="1"/>
</dbReference>